<dbReference type="InterPro" id="IPR040442">
    <property type="entry name" value="Pyrv_kinase-like_dom_sf"/>
</dbReference>
<dbReference type="NCBIfam" id="TIGR01064">
    <property type="entry name" value="pyruv_kin"/>
    <property type="match status" value="1"/>
</dbReference>
<keyword evidence="7 13" id="KW-0418">Kinase</keyword>
<dbReference type="GO" id="GO:0016301">
    <property type="term" value="F:kinase activity"/>
    <property type="evidence" value="ECO:0007669"/>
    <property type="project" value="UniProtKB-KW"/>
</dbReference>
<sequence>MINIYGKKVKIVATLGPASDGKKMIEKLIKNGADVIRLNFSHGDENYFAEAIKKIRSVSENTAILIDLPGPKIRTGKLNKDSINLQKGNAIILTNKYTVSDERKIYIDYPYLCDDIKPKNLVYIDDGKIKLKIVKKLNLNELEAEILTKGVLKAEKGINFPDSKLSIPSVTENDKKFLKFGAEYGADMFAISFVRSSEDITSVKKLLKDEYPSKKFLIVAKIEKMEAVKNIDKIAAAADALMVARGDLGVEAPIENIPIEQKRIIYVANLYKKPVITATQMLLSMVENETPTRAEVTDISNAIFDGTDAVMLSEETAIGKYPDETVAYMSKIIKATEKSRMFSGGGYSGYKSRASYLRHDGGIGIGYLERRSIECDDKVKIKKNADDISDIIAETASTASGLLDNCIIAAITRSGYTANLISSFKPPVPIVAVVPDDSAKRRLSLNYGVSCITMKNITDKNIDLQDVIDLIKNEIKKSGHKCPDYAVITGGVPIGEPGSTDFVKIVKLCAD</sequence>
<evidence type="ECO:0000256" key="5">
    <source>
        <dbReference type="ARBA" id="ARBA00022723"/>
    </source>
</evidence>
<dbReference type="UniPathway" id="UPA00109">
    <property type="reaction ID" value="UER00188"/>
</dbReference>
<dbReference type="InterPro" id="IPR015793">
    <property type="entry name" value="Pyrv_Knase_brl"/>
</dbReference>
<evidence type="ECO:0000256" key="2">
    <source>
        <dbReference type="ARBA" id="ARBA00008663"/>
    </source>
</evidence>
<dbReference type="PANTHER" id="PTHR11817">
    <property type="entry name" value="PYRUVATE KINASE"/>
    <property type="match status" value="1"/>
</dbReference>
<evidence type="ECO:0000259" key="14">
    <source>
        <dbReference type="Pfam" id="PF00224"/>
    </source>
</evidence>
<dbReference type="Proteomes" id="UP000322454">
    <property type="component" value="Unassembled WGS sequence"/>
</dbReference>
<feature type="domain" description="Pyruvate kinase C-terminal" evidence="15">
    <location>
        <begin position="392"/>
        <end position="506"/>
    </location>
</feature>
<dbReference type="InterPro" id="IPR001697">
    <property type="entry name" value="Pyr_Knase"/>
</dbReference>
<proteinExistence type="inferred from homology"/>
<dbReference type="Gene3D" id="3.40.1380.20">
    <property type="entry name" value="Pyruvate kinase, C-terminal domain"/>
    <property type="match status" value="1"/>
</dbReference>
<dbReference type="InterPro" id="IPR015795">
    <property type="entry name" value="Pyrv_Knase_C"/>
</dbReference>
<dbReference type="SUPFAM" id="SSF50800">
    <property type="entry name" value="PK beta-barrel domain-like"/>
    <property type="match status" value="1"/>
</dbReference>
<dbReference type="Gene3D" id="2.40.33.10">
    <property type="entry name" value="PK beta-barrel domain-like"/>
    <property type="match status" value="1"/>
</dbReference>
<dbReference type="GO" id="GO:0004743">
    <property type="term" value="F:pyruvate kinase activity"/>
    <property type="evidence" value="ECO:0007669"/>
    <property type="project" value="UniProtKB-UniRule"/>
</dbReference>
<name>A0A520XAF3_9DELT</name>
<evidence type="ECO:0000256" key="7">
    <source>
        <dbReference type="ARBA" id="ARBA00022777"/>
    </source>
</evidence>
<dbReference type="NCBIfam" id="NF004491">
    <property type="entry name" value="PRK05826.1"/>
    <property type="match status" value="1"/>
</dbReference>
<dbReference type="InterPro" id="IPR015813">
    <property type="entry name" value="Pyrv/PenolPyrv_kinase-like_dom"/>
</dbReference>
<comment type="pathway">
    <text evidence="1 13">Carbohydrate degradation; glycolysis; pyruvate from D-glyceraldehyde 3-phosphate: step 5/5.</text>
</comment>
<dbReference type="SUPFAM" id="SSF51621">
    <property type="entry name" value="Phosphoenolpyruvate/pyruvate domain"/>
    <property type="match status" value="1"/>
</dbReference>
<evidence type="ECO:0000256" key="12">
    <source>
        <dbReference type="NCBIfam" id="TIGR01064"/>
    </source>
</evidence>
<evidence type="ECO:0000256" key="4">
    <source>
        <dbReference type="ARBA" id="ARBA00022679"/>
    </source>
</evidence>
<dbReference type="AlphaFoldDB" id="A0A520XAF3"/>
<dbReference type="Gene3D" id="3.20.20.60">
    <property type="entry name" value="Phosphoenolpyruvate-binding domains"/>
    <property type="match status" value="1"/>
</dbReference>
<gene>
    <name evidence="16" type="primary">pyk</name>
    <name evidence="16" type="ORF">EVJ48_07510</name>
</gene>
<dbReference type="Pfam" id="PF02887">
    <property type="entry name" value="PK_C"/>
    <property type="match status" value="1"/>
</dbReference>
<dbReference type="InterPro" id="IPR036918">
    <property type="entry name" value="Pyrv_Knase_C_sf"/>
</dbReference>
<comment type="similarity">
    <text evidence="2 13">Belongs to the pyruvate kinase family.</text>
</comment>
<feature type="domain" description="Pyruvate kinase barrel" evidence="14">
    <location>
        <begin position="7"/>
        <end position="326"/>
    </location>
</feature>
<dbReference type="InterPro" id="IPR015806">
    <property type="entry name" value="Pyrv_Knase_insert_dom_sf"/>
</dbReference>
<evidence type="ECO:0000256" key="10">
    <source>
        <dbReference type="ARBA" id="ARBA00023152"/>
    </source>
</evidence>
<dbReference type="Pfam" id="PF00224">
    <property type="entry name" value="PK"/>
    <property type="match status" value="1"/>
</dbReference>
<accession>A0A520XAF3</accession>
<comment type="catalytic activity">
    <reaction evidence="13">
        <text>pyruvate + ATP = phosphoenolpyruvate + ADP + H(+)</text>
        <dbReference type="Rhea" id="RHEA:18157"/>
        <dbReference type="ChEBI" id="CHEBI:15361"/>
        <dbReference type="ChEBI" id="CHEBI:15378"/>
        <dbReference type="ChEBI" id="CHEBI:30616"/>
        <dbReference type="ChEBI" id="CHEBI:58702"/>
        <dbReference type="ChEBI" id="CHEBI:456216"/>
        <dbReference type="EC" id="2.7.1.40"/>
    </reaction>
</comment>
<keyword evidence="10 13" id="KW-0324">Glycolysis</keyword>
<comment type="caution">
    <text evidence="16">The sequence shown here is derived from an EMBL/GenBank/DDBJ whole genome shotgun (WGS) entry which is preliminary data.</text>
</comment>
<dbReference type="SUPFAM" id="SSF52935">
    <property type="entry name" value="PK C-terminal domain-like"/>
    <property type="match status" value="1"/>
</dbReference>
<dbReference type="GO" id="GO:0000287">
    <property type="term" value="F:magnesium ion binding"/>
    <property type="evidence" value="ECO:0007669"/>
    <property type="project" value="UniProtKB-UniRule"/>
</dbReference>
<dbReference type="GO" id="GO:0005524">
    <property type="term" value="F:ATP binding"/>
    <property type="evidence" value="ECO:0007669"/>
    <property type="project" value="UniProtKB-KW"/>
</dbReference>
<reference evidence="16 17" key="1">
    <citation type="submission" date="2019-01" db="EMBL/GenBank/DDBJ databases">
        <title>Insights into ecological role of a new deltaproteobacterial order Candidatus Sinidesulfobacterales (Sva0485) by metagenomics and metatranscriptomics.</title>
        <authorList>
            <person name="Tan S."/>
            <person name="Liu J."/>
            <person name="Fang Y."/>
            <person name="Hedlund B."/>
            <person name="Lian Z.-H."/>
            <person name="Huang L.-Y."/>
            <person name="Li J.-T."/>
            <person name="Huang L.-N."/>
            <person name="Li W.-J."/>
            <person name="Jiang H.-C."/>
            <person name="Dong H.-L."/>
            <person name="Shu W.-S."/>
        </authorList>
    </citation>
    <scope>NUCLEOTIDE SEQUENCE [LARGE SCALE GENOMIC DNA]</scope>
    <source>
        <strain evidence="16">AP4</strain>
    </source>
</reference>
<evidence type="ECO:0000313" key="17">
    <source>
        <dbReference type="Proteomes" id="UP000322454"/>
    </source>
</evidence>
<evidence type="ECO:0000256" key="9">
    <source>
        <dbReference type="ARBA" id="ARBA00022842"/>
    </source>
</evidence>
<dbReference type="GO" id="GO:0030955">
    <property type="term" value="F:potassium ion binding"/>
    <property type="evidence" value="ECO:0007669"/>
    <property type="project" value="UniProtKB-UniRule"/>
</dbReference>
<evidence type="ECO:0000256" key="13">
    <source>
        <dbReference type="RuleBase" id="RU000504"/>
    </source>
</evidence>
<dbReference type="InterPro" id="IPR011037">
    <property type="entry name" value="Pyrv_Knase-like_insert_dom_sf"/>
</dbReference>
<keyword evidence="11 16" id="KW-0670">Pyruvate</keyword>
<keyword evidence="8" id="KW-0067">ATP-binding</keyword>
<evidence type="ECO:0000259" key="15">
    <source>
        <dbReference type="Pfam" id="PF02887"/>
    </source>
</evidence>
<protein>
    <recommendedName>
        <fullName evidence="3 12">Pyruvate kinase</fullName>
        <ecNumber evidence="3 12">2.7.1.40</ecNumber>
    </recommendedName>
</protein>
<keyword evidence="4 13" id="KW-0808">Transferase</keyword>
<keyword evidence="5" id="KW-0479">Metal-binding</keyword>
<organism evidence="16 17">
    <name type="scientific">Candidatus Acidulodesulfobacterium acidiphilum</name>
    <dbReference type="NCBI Taxonomy" id="2597224"/>
    <lineage>
        <taxon>Bacteria</taxon>
        <taxon>Deltaproteobacteria</taxon>
        <taxon>Candidatus Acidulodesulfobacterales</taxon>
        <taxon>Candidatus Acidulodesulfobacterium</taxon>
    </lineage>
</organism>
<keyword evidence="6" id="KW-0547">Nucleotide-binding</keyword>
<dbReference type="EMBL" id="SHMQ01000022">
    <property type="protein sequence ID" value="RZV38179.1"/>
    <property type="molecule type" value="Genomic_DNA"/>
</dbReference>
<evidence type="ECO:0000256" key="8">
    <source>
        <dbReference type="ARBA" id="ARBA00022840"/>
    </source>
</evidence>
<keyword evidence="9 13" id="KW-0460">Magnesium</keyword>
<dbReference type="EC" id="2.7.1.40" evidence="3 12"/>
<evidence type="ECO:0000313" key="16">
    <source>
        <dbReference type="EMBL" id="RZV38179.1"/>
    </source>
</evidence>
<dbReference type="FunFam" id="2.40.33.10:FF:000001">
    <property type="entry name" value="Pyruvate kinase"/>
    <property type="match status" value="1"/>
</dbReference>
<dbReference type="PRINTS" id="PR01050">
    <property type="entry name" value="PYRUVTKNASE"/>
</dbReference>
<evidence type="ECO:0000256" key="3">
    <source>
        <dbReference type="ARBA" id="ARBA00012142"/>
    </source>
</evidence>
<evidence type="ECO:0000256" key="6">
    <source>
        <dbReference type="ARBA" id="ARBA00022741"/>
    </source>
</evidence>
<evidence type="ECO:0000256" key="11">
    <source>
        <dbReference type="ARBA" id="ARBA00023317"/>
    </source>
</evidence>
<dbReference type="NCBIfam" id="NF004978">
    <property type="entry name" value="PRK06354.1"/>
    <property type="match status" value="1"/>
</dbReference>
<evidence type="ECO:0000256" key="1">
    <source>
        <dbReference type="ARBA" id="ARBA00004997"/>
    </source>
</evidence>